<name>A0A368XBB6_MARNT</name>
<dbReference type="InterPro" id="IPR036397">
    <property type="entry name" value="RNaseH_sf"/>
</dbReference>
<dbReference type="Proteomes" id="UP000253647">
    <property type="component" value="Unassembled WGS sequence"/>
</dbReference>
<accession>A0A368XBB6</accession>
<comment type="caution">
    <text evidence="1">The sequence shown here is derived from an EMBL/GenBank/DDBJ whole genome shotgun (WGS) entry which is preliminary data.</text>
</comment>
<dbReference type="Gene3D" id="3.30.420.10">
    <property type="entry name" value="Ribonuclease H-like superfamily/Ribonuclease H"/>
    <property type="match status" value="1"/>
</dbReference>
<dbReference type="RefSeq" id="WP_181861332.1">
    <property type="nucleotide sequence ID" value="NZ_QPJI01000019.1"/>
</dbReference>
<sequence>MSYSLVGIDIESGGLDGYLEIDGQTVHGAAYYPILEIGVLVATSDLQKADAFSVGIRQSQEAINRMHPWAKEQHEKSCLLEVLAEGGGHNYLAESLEDATSYIIQRLESVGAMPYDSKERTGSIVFGNNVGFDMNFIGAQMPALARHFHYRKIDISSIALLKRTAWQGVGFNPPEKQYNHTALSDIQESFEELKSYTKTLNTLIENAQF</sequence>
<proteinExistence type="predicted"/>
<dbReference type="NCBIfam" id="NF003765">
    <property type="entry name" value="PRK05359.1"/>
    <property type="match status" value="1"/>
</dbReference>
<dbReference type="SUPFAM" id="SSF53098">
    <property type="entry name" value="Ribonuclease H-like"/>
    <property type="match status" value="1"/>
</dbReference>
<dbReference type="AlphaFoldDB" id="A0A368XBB6"/>
<dbReference type="InterPro" id="IPR012337">
    <property type="entry name" value="RNaseH-like_sf"/>
</dbReference>
<protein>
    <submittedName>
        <fullName evidence="1">Oligoribonuclease</fullName>
    </submittedName>
</protein>
<evidence type="ECO:0000313" key="2">
    <source>
        <dbReference type="Proteomes" id="UP000253647"/>
    </source>
</evidence>
<evidence type="ECO:0000313" key="1">
    <source>
        <dbReference type="EMBL" id="RCW63314.1"/>
    </source>
</evidence>
<reference evidence="1 2" key="1">
    <citation type="submission" date="2018-07" db="EMBL/GenBank/DDBJ databases">
        <title>Freshwater and sediment microbial communities from various areas in North America, analyzing microbe dynamics in response to fracking.</title>
        <authorList>
            <person name="Lamendella R."/>
        </authorList>
    </citation>
    <scope>NUCLEOTIDE SEQUENCE [LARGE SCALE GENOMIC DNA]</scope>
    <source>
        <strain evidence="1 2">105B</strain>
    </source>
</reference>
<dbReference type="GO" id="GO:0003676">
    <property type="term" value="F:nucleic acid binding"/>
    <property type="evidence" value="ECO:0007669"/>
    <property type="project" value="InterPro"/>
</dbReference>
<organism evidence="1 2">
    <name type="scientific">Marinobacter nauticus</name>
    <name type="common">Marinobacter hydrocarbonoclasticus</name>
    <name type="synonym">Marinobacter aquaeolei</name>
    <dbReference type="NCBI Taxonomy" id="2743"/>
    <lineage>
        <taxon>Bacteria</taxon>
        <taxon>Pseudomonadati</taxon>
        <taxon>Pseudomonadota</taxon>
        <taxon>Gammaproteobacteria</taxon>
        <taxon>Pseudomonadales</taxon>
        <taxon>Marinobacteraceae</taxon>
        <taxon>Marinobacter</taxon>
    </lineage>
</organism>
<dbReference type="EMBL" id="QPJI01000019">
    <property type="protein sequence ID" value="RCW63314.1"/>
    <property type="molecule type" value="Genomic_DNA"/>
</dbReference>
<gene>
    <name evidence="1" type="ORF">DET61_11984</name>
</gene>